<dbReference type="GeneID" id="26634544"/>
<dbReference type="RefSeq" id="YP_009207887.1">
    <property type="nucleotide sequence ID" value="NC_028899.1"/>
</dbReference>
<proteinExistence type="predicted"/>
<reference evidence="1 2" key="1">
    <citation type="submission" date="2015-07" db="EMBL/GenBank/DDBJ databases">
        <title>Two Asian jumbo phage RSL2 and RSF1 infecting the phytopathogen Ralstonia solanacearum share common features related to the phi-KZ-like phages.</title>
        <authorList>
            <person name="Kawasaki T."/>
            <person name="Fujie M."/>
            <person name="Chatchawankanphanich O."/>
            <person name="Ogata H."/>
            <person name="Yamada T."/>
        </authorList>
    </citation>
    <scope>NUCLEOTIDE SEQUENCE [LARGE SCALE GENOMIC DNA]</scope>
    <source>
        <strain evidence="1 2">RSF1</strain>
    </source>
</reference>
<sequence>MTFKPLTQKDLDDLKDLTKLYPVSMHEIRPNIDRKPFNPDEFLGDYFTKGFYAFDATTIMKDIEIQRFEPVKVVHEDNCFHAEGHEFHSDYMRLSIEQLKRDIRRILHMFPHKSAFDFYAEAVNDHVQHWHSDAQYALPGQNATINCFFDSTSEDIGGRFDMASYSAEIIGTKNLPGVFTSIYPQRYEILIFNQNRNFLHKAVKNKVPRRMVSFACEFDDINPILPNWQA</sequence>
<dbReference type="KEGG" id="vg:26634544"/>
<protein>
    <recommendedName>
        <fullName evidence="3">2OG-Fe(II) oxygenase</fullName>
    </recommendedName>
</protein>
<dbReference type="OrthoDB" id="30678at10239"/>
<accession>A0A0K2QQK7</accession>
<dbReference type="EMBL" id="AP014927">
    <property type="protein sequence ID" value="BAS04875.1"/>
    <property type="molecule type" value="Genomic_DNA"/>
</dbReference>
<name>A0A0K2QQK7_9CAUD</name>
<evidence type="ECO:0000313" key="2">
    <source>
        <dbReference type="Proteomes" id="UP000202583"/>
    </source>
</evidence>
<evidence type="ECO:0000313" key="1">
    <source>
        <dbReference type="EMBL" id="BAS04875.1"/>
    </source>
</evidence>
<evidence type="ECO:0008006" key="3">
    <source>
        <dbReference type="Google" id="ProtNLM"/>
    </source>
</evidence>
<dbReference type="Proteomes" id="UP000202583">
    <property type="component" value="Segment"/>
</dbReference>
<keyword evidence="2" id="KW-1185">Reference proteome</keyword>
<organism evidence="1 2">
    <name type="scientific">Ralstonia phage RSF1</name>
    <dbReference type="NCBI Taxonomy" id="1689679"/>
    <lineage>
        <taxon>Viruses</taxon>
        <taxon>Duplodnaviria</taxon>
        <taxon>Heunggongvirae</taxon>
        <taxon>Uroviricota</taxon>
        <taxon>Caudoviricetes</taxon>
        <taxon>Chimalliviridae</taxon>
        <taxon>Chiangmaivirus</taxon>
        <taxon>Chiangmaivirus RSF1</taxon>
    </lineage>
</organism>